<dbReference type="OMA" id="HYWEEEI"/>
<keyword evidence="5" id="KW-0539">Nucleus</keyword>
<dbReference type="InterPro" id="IPR012677">
    <property type="entry name" value="Nucleotide-bd_a/b_plait_sf"/>
</dbReference>
<dbReference type="GO" id="GO:0005634">
    <property type="term" value="C:nucleus"/>
    <property type="evidence" value="ECO:0007669"/>
    <property type="project" value="UniProtKB-SubCell"/>
</dbReference>
<dbReference type="Proteomes" id="UP000822369">
    <property type="component" value="Chromosome 1"/>
</dbReference>
<dbReference type="InterPro" id="IPR057051">
    <property type="entry name" value="PARP14_RPM_1"/>
</dbReference>
<evidence type="ECO:0000256" key="8">
    <source>
        <dbReference type="SAM" id="MobiDB-lite"/>
    </source>
</evidence>
<gene>
    <name evidence="11" type="ORF">G4P62_003864</name>
</gene>
<feature type="domain" description="PARP catalytic" evidence="9">
    <location>
        <begin position="1179"/>
        <end position="1376"/>
    </location>
</feature>
<evidence type="ECO:0000256" key="4">
    <source>
        <dbReference type="ARBA" id="ARBA00023027"/>
    </source>
</evidence>
<evidence type="ECO:0000313" key="12">
    <source>
        <dbReference type="Proteomes" id="UP000822369"/>
    </source>
</evidence>
<dbReference type="FunFam" id="3.90.228.10:FF:000008">
    <property type="entry name" value="Poly [ADP-ribose] polymerase"/>
    <property type="match status" value="1"/>
</dbReference>
<evidence type="ECO:0000256" key="1">
    <source>
        <dbReference type="ARBA" id="ARBA00004123"/>
    </source>
</evidence>
<dbReference type="InterPro" id="IPR012317">
    <property type="entry name" value="Poly(ADP-ribose)pol_cat_dom"/>
</dbReference>
<sequence length="1376" mass="154312">MKMKLTHQSSSQKRDTHRGAEPKMNAYQYPLFFEARDLTDREKRKIWRHFQRRRDSGGGECSVIEKVEDDVYKVSFQESQDQQRVLQRKTHTISLPGGVLRLTIRETSLSQGQPLAGQHEAVTDPNARCLEKKFKPEVFLLYYLRDNPKAFKIFQKQLSSVGCTLELNCKQEEAVVQCDVEKGAARAFTDIADKWELQVDRIFFRLTANYLCHYVREPILIEKLRLDRSFVSDDIKVYKESDYAVVVVGETEAVKEKIAILEKFLPIQKELPVVERKFKLVEDEFKQEMSTRYPDVKVSRGTSNSIILEGPDEGVQSGAAKLDELIKKIKEKKVRLNTDILIFITTSGFASKYQDLFLQNLRCPVSLDIGSELLLSSLFSDVLYEAEETVLRDLSEASIQLHGAAAVPPDLTRVKEMLQKAKNEANRGEFRVDVRFISSSSGTPTTQVQLVGYTEQVNKLKDLLHDYQTNQILTQEVINLQFPEMVDYFDKILKMVGMKQTKVILKVSHFPNPFVLLSGPLHLVKETQQALSSALASLTLDTLVLDGPGAQRYFQGDGKVSKELVESSFLVLIWQQDVYSKFGTINQGSINRPSSCTPRSHFNALGEMNKMNLEIKICSLEDEQVNVLVAPMLNQQLASTNIGTCLLQKGGSIIQSNFNSKAAICTLVPGDILEVDASSSLRCSKIFFIECMPWDGFTEGSVQALGNGLRRCLDLCVQQGFSSVAIPIIGPGAVFNYSLSKAVQVLTETIYEFGLSSGSGSLISIHIVIKPGHPDSEECYHEVYNCLRFYMNRVGQALFRPLTTDLDDADIIVGGRTKLKLVFGDIANETTDAVVNTTDFKNFYAEGVCRDILNKAGREVEAKLKAAKLNRGAILESKPGLFPCKALLHVRGENDAGAVEQLVCDIIKCCEDNGFTSVAMPAIRAGAGGMDPVVVAGAILRGIKVGTSSTILHRLATIRLVLRNMDLFLTFKHQAMQMFSPLTQVSQQLPRVQQSPVSGILNTSIAGQQSAFQFLGLSRKNVDDAMERFSELYDTQCSNHNFNKEDLMDLTTEDVLGLQQLVESEGLCVQLDPSGNLTVSGLKDGVSKMVMLMHDIFMRTKEENNLYTRVAWCIMGQNGNWERLPKTSNYKLEKQDIKGGIQDARGVLWQVDLKERKGTSHALGQSILKRVEHLDDFTFPLYWDSMAPGEVMKVVTLQPHSQEYKTVERDFKQTAHKKIRKIERLQNIHLRRAYEAQKKQLSDKNKNQGGEGEKLLYHGTTRESSDSIMKTGFNRRFAGQNATAYGKGTYFAVKASYSASTTYSRPAADGFQRMFLAKVLTGMFTQGQQGMKVPPPLDDRQPSSRYDSVVDNISSPGMFIVFHDDQAYPDYLITFN</sequence>
<evidence type="ECO:0000256" key="3">
    <source>
        <dbReference type="ARBA" id="ARBA00022679"/>
    </source>
</evidence>
<comment type="caution">
    <text evidence="11">The sequence shown here is derived from an EMBL/GenBank/DDBJ whole genome shotgun (WGS) entry which is preliminary data.</text>
</comment>
<evidence type="ECO:0000256" key="7">
    <source>
        <dbReference type="RuleBase" id="RU362114"/>
    </source>
</evidence>
<accession>A0A9D2YZN3</accession>
<dbReference type="SUPFAM" id="SSF52949">
    <property type="entry name" value="Macro domain-like"/>
    <property type="match status" value="2"/>
</dbReference>
<dbReference type="GO" id="GO:0005737">
    <property type="term" value="C:cytoplasm"/>
    <property type="evidence" value="ECO:0007669"/>
    <property type="project" value="TreeGrafter"/>
</dbReference>
<dbReference type="Gene3D" id="3.90.228.10">
    <property type="match status" value="1"/>
</dbReference>
<organism evidence="11 12">
    <name type="scientific">Nothobranchius furzeri</name>
    <name type="common">Turquoise killifish</name>
    <dbReference type="NCBI Taxonomy" id="105023"/>
    <lineage>
        <taxon>Eukaryota</taxon>
        <taxon>Metazoa</taxon>
        <taxon>Chordata</taxon>
        <taxon>Craniata</taxon>
        <taxon>Vertebrata</taxon>
        <taxon>Euteleostomi</taxon>
        <taxon>Actinopterygii</taxon>
        <taxon>Neopterygii</taxon>
        <taxon>Teleostei</taxon>
        <taxon>Neoteleostei</taxon>
        <taxon>Acanthomorphata</taxon>
        <taxon>Ovalentaria</taxon>
        <taxon>Atherinomorphae</taxon>
        <taxon>Cyprinodontiformes</taxon>
        <taxon>Nothobranchiidae</taxon>
        <taxon>Nothobranchius</taxon>
    </lineage>
</organism>
<dbReference type="Gene3D" id="3.40.220.10">
    <property type="entry name" value="Leucine Aminopeptidase, subunit E, domain 1"/>
    <property type="match status" value="2"/>
</dbReference>
<dbReference type="EMBL" id="JAAVVJ010000001">
    <property type="protein sequence ID" value="KAF7229981.1"/>
    <property type="molecule type" value="Genomic_DNA"/>
</dbReference>
<dbReference type="InterPro" id="IPR002589">
    <property type="entry name" value="Macro_dom"/>
</dbReference>
<dbReference type="SMART" id="SM00506">
    <property type="entry name" value="A1pp"/>
    <property type="match status" value="1"/>
</dbReference>
<dbReference type="PANTHER" id="PTHR14453">
    <property type="entry name" value="PARP/ZINC FINGER CCCH TYPE DOMAIN CONTAINING PROTEIN"/>
    <property type="match status" value="1"/>
</dbReference>
<dbReference type="KEGG" id="nfu:107377056"/>
<comment type="similarity">
    <text evidence="6">Belongs to the ARTD/PARP family.</text>
</comment>
<dbReference type="OrthoDB" id="6133115at2759"/>
<keyword evidence="3 7" id="KW-0808">Transferase</keyword>
<dbReference type="GO" id="GO:0010629">
    <property type="term" value="P:negative regulation of gene expression"/>
    <property type="evidence" value="ECO:0007669"/>
    <property type="project" value="TreeGrafter"/>
</dbReference>
<name>A0A9D2YZN3_NOTFU</name>
<dbReference type="PANTHER" id="PTHR14453:SF107">
    <property type="entry name" value="POLY [ADP-RIBOSE] POLYMERASE"/>
    <property type="match status" value="1"/>
</dbReference>
<feature type="domain" description="Macro" evidence="10">
    <location>
        <begin position="806"/>
        <end position="979"/>
    </location>
</feature>
<feature type="compositionally biased region" description="Polar residues" evidence="8">
    <location>
        <begin position="1"/>
        <end position="11"/>
    </location>
</feature>
<dbReference type="Pfam" id="PF23222">
    <property type="entry name" value="RRM_PARP14_1"/>
    <property type="match status" value="1"/>
</dbReference>
<keyword evidence="2 7" id="KW-0328">Glycosyltransferase</keyword>
<evidence type="ECO:0000256" key="2">
    <source>
        <dbReference type="ARBA" id="ARBA00022676"/>
    </source>
</evidence>
<dbReference type="GO" id="GO:0003714">
    <property type="term" value="F:transcription corepressor activity"/>
    <property type="evidence" value="ECO:0007669"/>
    <property type="project" value="TreeGrafter"/>
</dbReference>
<dbReference type="Pfam" id="PF00644">
    <property type="entry name" value="PARP"/>
    <property type="match status" value="1"/>
</dbReference>
<evidence type="ECO:0000259" key="10">
    <source>
        <dbReference type="PROSITE" id="PS51154"/>
    </source>
</evidence>
<keyword evidence="4 7" id="KW-0520">NAD</keyword>
<dbReference type="EC" id="2.4.2.-" evidence="7"/>
<reference evidence="11" key="1">
    <citation type="submission" date="2020-03" db="EMBL/GenBank/DDBJ databases">
        <title>Intra-Species Differences in Population Size shape Life History and Genome Evolution.</title>
        <authorList>
            <person name="Willemsen D."/>
            <person name="Cui R."/>
            <person name="Valenzano D.R."/>
        </authorList>
    </citation>
    <scope>NUCLEOTIDE SEQUENCE</scope>
    <source>
        <strain evidence="11">GRZ</strain>
        <tissue evidence="11">Whole</tissue>
    </source>
</reference>
<dbReference type="SUPFAM" id="SSF56399">
    <property type="entry name" value="ADP-ribosylation"/>
    <property type="match status" value="1"/>
</dbReference>
<dbReference type="Pfam" id="PF01661">
    <property type="entry name" value="Macro"/>
    <property type="match status" value="1"/>
</dbReference>
<proteinExistence type="inferred from homology"/>
<dbReference type="GO" id="GO:0003950">
    <property type="term" value="F:NAD+ poly-ADP-ribosyltransferase activity"/>
    <property type="evidence" value="ECO:0007669"/>
    <property type="project" value="UniProtKB-UniRule"/>
</dbReference>
<evidence type="ECO:0000313" key="11">
    <source>
        <dbReference type="EMBL" id="KAF7229981.1"/>
    </source>
</evidence>
<feature type="region of interest" description="Disordered" evidence="8">
    <location>
        <begin position="1"/>
        <end position="22"/>
    </location>
</feature>
<dbReference type="Gene3D" id="3.30.70.330">
    <property type="match status" value="1"/>
</dbReference>
<dbReference type="PROSITE" id="PS51059">
    <property type="entry name" value="PARP_CATALYTIC"/>
    <property type="match status" value="1"/>
</dbReference>
<protein>
    <recommendedName>
        <fullName evidence="7">Poly [ADP-ribose] polymerase</fullName>
        <shortName evidence="7">PARP</shortName>
        <ecNumber evidence="7">2.4.2.-</ecNumber>
    </recommendedName>
</protein>
<dbReference type="InterPro" id="IPR052056">
    <property type="entry name" value="Mono-ARTD/PARP"/>
</dbReference>
<evidence type="ECO:0000256" key="5">
    <source>
        <dbReference type="ARBA" id="ARBA00023242"/>
    </source>
</evidence>
<comment type="subcellular location">
    <subcellularLocation>
        <location evidence="1">Nucleus</location>
    </subcellularLocation>
</comment>
<dbReference type="InterPro" id="IPR043472">
    <property type="entry name" value="Macro_dom-like"/>
</dbReference>
<dbReference type="GO" id="GO:0070212">
    <property type="term" value="P:protein poly-ADP-ribosylation"/>
    <property type="evidence" value="ECO:0007669"/>
    <property type="project" value="TreeGrafter"/>
</dbReference>
<dbReference type="GO" id="GO:1990404">
    <property type="term" value="F:NAD+-protein mono-ADP-ribosyltransferase activity"/>
    <property type="evidence" value="ECO:0007669"/>
    <property type="project" value="TreeGrafter"/>
</dbReference>
<evidence type="ECO:0000259" key="9">
    <source>
        <dbReference type="PROSITE" id="PS51059"/>
    </source>
</evidence>
<feature type="compositionally biased region" description="Basic and acidic residues" evidence="8">
    <location>
        <begin position="12"/>
        <end position="21"/>
    </location>
</feature>
<dbReference type="CDD" id="cd01439">
    <property type="entry name" value="TCCD_inducible_PARP_like"/>
    <property type="match status" value="1"/>
</dbReference>
<dbReference type="PROSITE" id="PS51154">
    <property type="entry name" value="MACRO"/>
    <property type="match status" value="1"/>
</dbReference>
<evidence type="ECO:0000256" key="6">
    <source>
        <dbReference type="ARBA" id="ARBA00024347"/>
    </source>
</evidence>